<dbReference type="InterPro" id="IPR044650">
    <property type="entry name" value="SRFR1-like"/>
</dbReference>
<accession>A0A1J4JNB8</accession>
<dbReference type="PANTHER" id="PTHR44749:SF1">
    <property type="entry name" value="TETRATRICOPEPTIDE-LIKE HELICAL DOMAIN-CONTAINING PROTEIN"/>
    <property type="match status" value="1"/>
</dbReference>
<dbReference type="GO" id="GO:0045892">
    <property type="term" value="P:negative regulation of DNA-templated transcription"/>
    <property type="evidence" value="ECO:0007669"/>
    <property type="project" value="InterPro"/>
</dbReference>
<dbReference type="GeneID" id="94843637"/>
<evidence type="ECO:0008006" key="5">
    <source>
        <dbReference type="Google" id="ProtNLM"/>
    </source>
</evidence>
<dbReference type="SUPFAM" id="SSF48452">
    <property type="entry name" value="TPR-like"/>
    <property type="match status" value="1"/>
</dbReference>
<reference evidence="3" key="1">
    <citation type="submission" date="2016-10" db="EMBL/GenBank/DDBJ databases">
        <authorList>
            <person name="Benchimol M."/>
            <person name="Almeida L.G."/>
            <person name="Vasconcelos A.T."/>
            <person name="Perreira-Neves A."/>
            <person name="Rosa I.A."/>
            <person name="Tasca T."/>
            <person name="Bogo M.R."/>
            <person name="de Souza W."/>
        </authorList>
    </citation>
    <scope>NUCLEOTIDE SEQUENCE [LARGE SCALE GENOMIC DNA]</scope>
    <source>
        <strain evidence="3">K</strain>
    </source>
</reference>
<dbReference type="Proteomes" id="UP000179807">
    <property type="component" value="Unassembled WGS sequence"/>
</dbReference>
<name>A0A1J4JNB8_9EUKA</name>
<dbReference type="AlphaFoldDB" id="A0A1J4JNB8"/>
<sequence length="653" mass="75019">MDDLSYIMHLGNLAFTKNDYADAIRCYTVAANGNSKILRSDAFLNRAIAHQKLGLIQHAKSDIAQALETPFKNPLIKKCEAQILEDDSNKNRKKSKTNQTQPEKAEKESLADSFPRPHFFLKCSKLQDEKDKNAWQTPVFMQRCRAFKEVGDYVNAMQDAQTGITMAPQNPNFWRFKAEAAFHLRQLDTALESAKLIEQQFSSISILKAKCLWQKKLYKEAIDEANKTLLTDKETGIFLRTSFNIARGRIAEVLYDDPTHPLSIFATRELPLRIEPIIQNRSPYLSHLMNGILNTLNLPHFYYITSDLGIDPLIKGNWYNEYISQIKVPNDQIELQNKQKRIPRNFEPKLLQQALDIGIQIGVDNVSYRDIAISGLAIIEISQLITNWKADHKNFFPSFELVIAIISSWLRFINPAFPVFLRKDLPKSSLDLKLIKNGISQRFDEYIPRFTQKIKDKLNNTFHGIQIDVNHPELLLNYLKTSITVDYEPSKTKIYLMPQQFGTFDLGVIIGEDDEERTVTYNELNTLWLSIIKSANCGKPTKEIFEFMYRFIIADPLLSYSTTVAVILFTALINSLFGLSLENVNLNYYDIRFEAILAADLNEFVAKISQKLKVKYVGNNFISVIDKLPDMQYRTAILLDVPDDDKLIEDVEQ</sequence>
<evidence type="ECO:0000256" key="2">
    <source>
        <dbReference type="SAM" id="Phobius"/>
    </source>
</evidence>
<protein>
    <recommendedName>
        <fullName evidence="5">TPR Domain containing protein</fullName>
    </recommendedName>
</protein>
<dbReference type="InterPro" id="IPR011990">
    <property type="entry name" value="TPR-like_helical_dom_sf"/>
</dbReference>
<evidence type="ECO:0000256" key="1">
    <source>
        <dbReference type="SAM" id="MobiDB-lite"/>
    </source>
</evidence>
<dbReference type="EMBL" id="MLAK01000967">
    <property type="protein sequence ID" value="OHT00194.1"/>
    <property type="molecule type" value="Genomic_DNA"/>
</dbReference>
<keyword evidence="2" id="KW-0472">Membrane</keyword>
<feature type="transmembrane region" description="Helical" evidence="2">
    <location>
        <begin position="557"/>
        <end position="577"/>
    </location>
</feature>
<evidence type="ECO:0000313" key="3">
    <source>
        <dbReference type="EMBL" id="OHT00194.1"/>
    </source>
</evidence>
<proteinExistence type="predicted"/>
<dbReference type="RefSeq" id="XP_068353330.1">
    <property type="nucleotide sequence ID" value="XM_068508933.1"/>
</dbReference>
<keyword evidence="2" id="KW-1133">Transmembrane helix</keyword>
<dbReference type="PANTHER" id="PTHR44749">
    <property type="entry name" value="SUPPRESSOR OF RPS4-RLD 1"/>
    <property type="match status" value="1"/>
</dbReference>
<feature type="region of interest" description="Disordered" evidence="1">
    <location>
        <begin position="86"/>
        <end position="111"/>
    </location>
</feature>
<keyword evidence="4" id="KW-1185">Reference proteome</keyword>
<dbReference type="Gene3D" id="1.25.40.10">
    <property type="entry name" value="Tetratricopeptide repeat domain"/>
    <property type="match status" value="2"/>
</dbReference>
<gene>
    <name evidence="3" type="ORF">TRFO_33182</name>
</gene>
<keyword evidence="2" id="KW-0812">Transmembrane</keyword>
<organism evidence="3 4">
    <name type="scientific">Tritrichomonas foetus</name>
    <dbReference type="NCBI Taxonomy" id="1144522"/>
    <lineage>
        <taxon>Eukaryota</taxon>
        <taxon>Metamonada</taxon>
        <taxon>Parabasalia</taxon>
        <taxon>Tritrichomonadida</taxon>
        <taxon>Tritrichomonadidae</taxon>
        <taxon>Tritrichomonas</taxon>
    </lineage>
</organism>
<comment type="caution">
    <text evidence="3">The sequence shown here is derived from an EMBL/GenBank/DDBJ whole genome shotgun (WGS) entry which is preliminary data.</text>
</comment>
<dbReference type="VEuPathDB" id="TrichDB:TRFO_33182"/>
<evidence type="ECO:0000313" key="4">
    <source>
        <dbReference type="Proteomes" id="UP000179807"/>
    </source>
</evidence>